<sequence>MSVIQKIRDKYARIAVIAIALALLGFIMMDAFAGRSRLFGGNESTIGKINGKKIDAQTFQRRVSDIVKRQGPNAQQDVTQQVVNELWQQEVSDEVMGEQYKELGLTVSDKELDATMFSPTPSQVVLQAFGVQNPQQWDPAQLRQTINQIKKSGTAEQKQQLTETVDYLEKQILMSKYIALLANSSYFPKWFLEKRNVDNSQMAKAAYVSVPYTSIADSTVKVTDAEIEDYLKAHKKDYEQKEESRSISYVQFSAAPSSADSAAVREKMLPLKDSFQHTSNVKDFLINNRSLAQYNDSWISAKDLQLQNSDSIFKAPVGSVSGPFVEQGAYLLVKILDKKTQPDTAKVRHILIGLNDPQTGTPLHDSVTAKRIADSVKNVIASGVPFDSVVMKVSDDPGKLMNRGVYDSITRTAQLVPEFKDFALNNPVGTKGVVKSQFGYHYMEVLNQRGSSPVYKAAFFVLPIEASAETQTNASNAATMFAGNAKDEKSFKEYFDKNIKGKKVATTDAPLTATVRPMEYNLPGVQGSARELIRDVFKASKGDVLNPISIGSNFIVAVVTDVSEPGLPSASAARQMVEPILLNKKKADKIKSQIGKVTDLNTIASKFNQQVQTADSIRFSGAGPLGFEGKVIGAMFNPANKGKVCEEPIAGQMGVYAIRVDNTFTGAVENANIEQQRQMLEMQSRQQMGSPLELLQKRANIKDYRAKFY</sequence>
<dbReference type="SUPFAM" id="SSF54534">
    <property type="entry name" value="FKBP-like"/>
    <property type="match status" value="1"/>
</dbReference>
<evidence type="ECO:0000256" key="1">
    <source>
        <dbReference type="PROSITE-ProRule" id="PRU00278"/>
    </source>
</evidence>
<dbReference type="AlphaFoldDB" id="A0A5B8UMQ5"/>
<name>A0A5B8UMQ5_9BACT</name>
<dbReference type="OrthoDB" id="9812372at2"/>
<feature type="transmembrane region" description="Helical" evidence="2">
    <location>
        <begin position="12"/>
        <end position="33"/>
    </location>
</feature>
<dbReference type="Pfam" id="PF13616">
    <property type="entry name" value="Rotamase_3"/>
    <property type="match status" value="1"/>
</dbReference>
<dbReference type="InterPro" id="IPR050245">
    <property type="entry name" value="PrsA_foldase"/>
</dbReference>
<keyword evidence="2" id="KW-0472">Membrane</keyword>
<dbReference type="SUPFAM" id="SSF109998">
    <property type="entry name" value="Triger factor/SurA peptide-binding domain-like"/>
    <property type="match status" value="1"/>
</dbReference>
<feature type="domain" description="PpiC" evidence="3">
    <location>
        <begin position="342"/>
        <end position="447"/>
    </location>
</feature>
<evidence type="ECO:0000259" key="3">
    <source>
        <dbReference type="PROSITE" id="PS50198"/>
    </source>
</evidence>
<dbReference type="InterPro" id="IPR046357">
    <property type="entry name" value="PPIase_dom_sf"/>
</dbReference>
<evidence type="ECO:0000313" key="5">
    <source>
        <dbReference type="Proteomes" id="UP000321204"/>
    </source>
</evidence>
<proteinExistence type="predicted"/>
<keyword evidence="2" id="KW-1133">Transmembrane helix</keyword>
<keyword evidence="5" id="KW-1185">Reference proteome</keyword>
<evidence type="ECO:0000313" key="4">
    <source>
        <dbReference type="EMBL" id="QEC57285.1"/>
    </source>
</evidence>
<dbReference type="EMBL" id="CP042433">
    <property type="protein sequence ID" value="QEC57285.1"/>
    <property type="molecule type" value="Genomic_DNA"/>
</dbReference>
<dbReference type="PANTHER" id="PTHR47245">
    <property type="entry name" value="PEPTIDYLPROLYL ISOMERASE"/>
    <property type="match status" value="1"/>
</dbReference>
<dbReference type="Pfam" id="PF13623">
    <property type="entry name" value="SurA_N_2"/>
    <property type="match status" value="1"/>
</dbReference>
<evidence type="ECO:0000256" key="2">
    <source>
        <dbReference type="SAM" id="Phobius"/>
    </source>
</evidence>
<keyword evidence="1 4" id="KW-0413">Isomerase</keyword>
<dbReference type="InterPro" id="IPR000297">
    <property type="entry name" value="PPIase_PpiC"/>
</dbReference>
<dbReference type="PANTHER" id="PTHR47245:SF2">
    <property type="entry name" value="PEPTIDYL-PROLYL CIS-TRANS ISOMERASE HP_0175-RELATED"/>
    <property type="match status" value="1"/>
</dbReference>
<dbReference type="RefSeq" id="WP_146789439.1">
    <property type="nucleotide sequence ID" value="NZ_BAABIO010000003.1"/>
</dbReference>
<dbReference type="PROSITE" id="PS50198">
    <property type="entry name" value="PPIC_PPIASE_2"/>
    <property type="match status" value="1"/>
</dbReference>
<keyword evidence="2" id="KW-0812">Transmembrane</keyword>
<keyword evidence="1" id="KW-0697">Rotamase</keyword>
<dbReference type="Proteomes" id="UP000321204">
    <property type="component" value="Chromosome"/>
</dbReference>
<reference evidence="4 5" key="1">
    <citation type="journal article" date="2015" name="Int. J. Syst. Evol. Microbiol.">
        <title>Flavisolibacter ginsenosidimutans sp. nov., with ginsenoside-converting activity isolated from soil used for cultivating ginseng.</title>
        <authorList>
            <person name="Zhao Y."/>
            <person name="Liu Q."/>
            <person name="Kang M.S."/>
            <person name="Jin F."/>
            <person name="Yu H."/>
            <person name="Im W.T."/>
        </authorList>
    </citation>
    <scope>NUCLEOTIDE SEQUENCE [LARGE SCALE GENOMIC DNA]</scope>
    <source>
        <strain evidence="4 5">Gsoil 636</strain>
    </source>
</reference>
<dbReference type="KEGG" id="fgg:FSB75_15730"/>
<protein>
    <submittedName>
        <fullName evidence="4">Peptidylprolyl isomerase</fullName>
    </submittedName>
</protein>
<dbReference type="GO" id="GO:0003755">
    <property type="term" value="F:peptidyl-prolyl cis-trans isomerase activity"/>
    <property type="evidence" value="ECO:0007669"/>
    <property type="project" value="UniProtKB-KW"/>
</dbReference>
<gene>
    <name evidence="4" type="ORF">FSB75_15730</name>
</gene>
<organism evidence="4 5">
    <name type="scientific">Flavisolibacter ginsenosidimutans</name>
    <dbReference type="NCBI Taxonomy" id="661481"/>
    <lineage>
        <taxon>Bacteria</taxon>
        <taxon>Pseudomonadati</taxon>
        <taxon>Bacteroidota</taxon>
        <taxon>Chitinophagia</taxon>
        <taxon>Chitinophagales</taxon>
        <taxon>Chitinophagaceae</taxon>
        <taxon>Flavisolibacter</taxon>
    </lineage>
</organism>
<dbReference type="InterPro" id="IPR027304">
    <property type="entry name" value="Trigger_fact/SurA_dom_sf"/>
</dbReference>
<accession>A0A5B8UMQ5</accession>
<dbReference type="Gene3D" id="3.10.50.40">
    <property type="match status" value="1"/>
</dbReference>